<feature type="compositionally biased region" description="Basic and acidic residues" evidence="1">
    <location>
        <begin position="342"/>
        <end position="367"/>
    </location>
</feature>
<feature type="compositionally biased region" description="Acidic residues" evidence="1">
    <location>
        <begin position="403"/>
        <end position="412"/>
    </location>
</feature>
<evidence type="ECO:0000259" key="2">
    <source>
        <dbReference type="Pfam" id="PF03372"/>
    </source>
</evidence>
<dbReference type="Proteomes" id="UP000242188">
    <property type="component" value="Unassembled WGS sequence"/>
</dbReference>
<gene>
    <name evidence="3" type="ORF">KP79_PYT07607</name>
</gene>
<feature type="compositionally biased region" description="Basic and acidic residues" evidence="1">
    <location>
        <begin position="96"/>
        <end position="109"/>
    </location>
</feature>
<feature type="compositionally biased region" description="Polar residues" evidence="1">
    <location>
        <begin position="618"/>
        <end position="630"/>
    </location>
</feature>
<feature type="domain" description="Endonuclease/exonuclease/phosphatase" evidence="2">
    <location>
        <begin position="763"/>
        <end position="1074"/>
    </location>
</feature>
<accession>A0A210PQZ0</accession>
<feature type="region of interest" description="Disordered" evidence="1">
    <location>
        <begin position="22"/>
        <end position="660"/>
    </location>
</feature>
<reference evidence="3 4" key="1">
    <citation type="journal article" date="2017" name="Nat. Ecol. Evol.">
        <title>Scallop genome provides insights into evolution of bilaterian karyotype and development.</title>
        <authorList>
            <person name="Wang S."/>
            <person name="Zhang J."/>
            <person name="Jiao W."/>
            <person name="Li J."/>
            <person name="Xun X."/>
            <person name="Sun Y."/>
            <person name="Guo X."/>
            <person name="Huan P."/>
            <person name="Dong B."/>
            <person name="Zhang L."/>
            <person name="Hu X."/>
            <person name="Sun X."/>
            <person name="Wang J."/>
            <person name="Zhao C."/>
            <person name="Wang Y."/>
            <person name="Wang D."/>
            <person name="Huang X."/>
            <person name="Wang R."/>
            <person name="Lv J."/>
            <person name="Li Y."/>
            <person name="Zhang Z."/>
            <person name="Liu B."/>
            <person name="Lu W."/>
            <person name="Hui Y."/>
            <person name="Liang J."/>
            <person name="Zhou Z."/>
            <person name="Hou R."/>
            <person name="Li X."/>
            <person name="Liu Y."/>
            <person name="Li H."/>
            <person name="Ning X."/>
            <person name="Lin Y."/>
            <person name="Zhao L."/>
            <person name="Xing Q."/>
            <person name="Dou J."/>
            <person name="Li Y."/>
            <person name="Mao J."/>
            <person name="Guo H."/>
            <person name="Dou H."/>
            <person name="Li T."/>
            <person name="Mu C."/>
            <person name="Jiang W."/>
            <person name="Fu Q."/>
            <person name="Fu X."/>
            <person name="Miao Y."/>
            <person name="Liu J."/>
            <person name="Yu Q."/>
            <person name="Li R."/>
            <person name="Liao H."/>
            <person name="Li X."/>
            <person name="Kong Y."/>
            <person name="Jiang Z."/>
            <person name="Chourrout D."/>
            <person name="Li R."/>
            <person name="Bao Z."/>
        </authorList>
    </citation>
    <scope>NUCLEOTIDE SEQUENCE [LARGE SCALE GENOMIC DNA]</scope>
    <source>
        <strain evidence="3 4">PY_sf001</strain>
    </source>
</reference>
<evidence type="ECO:0000313" key="3">
    <source>
        <dbReference type="EMBL" id="OWF38910.1"/>
    </source>
</evidence>
<feature type="compositionally biased region" description="Acidic residues" evidence="1">
    <location>
        <begin position="368"/>
        <end position="395"/>
    </location>
</feature>
<dbReference type="AlphaFoldDB" id="A0A210PQZ0"/>
<name>A0A210PQZ0_MIZYE</name>
<dbReference type="Pfam" id="PF03372">
    <property type="entry name" value="Exo_endo_phos"/>
    <property type="match status" value="1"/>
</dbReference>
<feature type="compositionally biased region" description="Basic residues" evidence="1">
    <location>
        <begin position="201"/>
        <end position="212"/>
    </location>
</feature>
<dbReference type="InterPro" id="IPR005135">
    <property type="entry name" value="Endo/exonuclease/phosphatase"/>
</dbReference>
<feature type="compositionally biased region" description="Low complexity" evidence="1">
    <location>
        <begin position="542"/>
        <end position="557"/>
    </location>
</feature>
<feature type="compositionally biased region" description="Basic and acidic residues" evidence="1">
    <location>
        <begin position="298"/>
        <end position="309"/>
    </location>
</feature>
<proteinExistence type="predicted"/>
<evidence type="ECO:0000313" key="4">
    <source>
        <dbReference type="Proteomes" id="UP000242188"/>
    </source>
</evidence>
<dbReference type="OrthoDB" id="10253982at2759"/>
<keyword evidence="4" id="KW-1185">Reference proteome</keyword>
<dbReference type="Gene3D" id="3.60.10.10">
    <property type="entry name" value="Endonuclease/exonuclease/phosphatase"/>
    <property type="match status" value="1"/>
</dbReference>
<dbReference type="PANTHER" id="PTHR12121">
    <property type="entry name" value="CARBON CATABOLITE REPRESSOR PROTEIN 4"/>
    <property type="match status" value="1"/>
</dbReference>
<feature type="compositionally biased region" description="Acidic residues" evidence="1">
    <location>
        <begin position="514"/>
        <end position="540"/>
    </location>
</feature>
<sequence length="1084" mass="120064">MYPVSGPCRFDHFMLYALEVQRKHQWGSKDKNNKMPRSKRNTTKSSAPVVTEEVPATRRTRGAAAPPTVETPSPKKTRKSSPSPSPAPRGRSRGRSTKEAETKQEKGQGDDVEEPSPKKGRVTRAVVQQEEAPSRGRASSRKAAEPKKTAPSPTPKGRSSSRQKAVPTPTKAEEPKAETSRSRSRSKPTKPEPKTPEPKTAKAKSQTRKTPAKKATPSPRKTPVKPEPSPKPAASRSRSRGKKDDKANDLPSAQLILTKIDSPSKSNNTSFAENEEETILPSRSRGQSSAKTSPPKASPKESRRSKSSEKSTPPTRRSRRSVEAEEEAEEKVKEMESEEKEEETKDKERVLQTEQIEKAEAVKKSTESEEENRDEDMDAKDTAAEMEDVVEEKESDDVKEKENDVEEEENEEAAEKKDEVMKEEEGKDGKEEENEEVKMGETKVADVVETDERQGQEEKMEEEMEEEESKDKPKSCEPDQESTTLEPTLPLKPSPVKESSAPAAEECKPPEIEAISDDDVEKEEPMDEDVVEVQENEASEDTAVAPAVTEPVAAQVEMVQEVPKPAIADGEQQNGSPGDPLSSPSRKRKWDDFDDEGEDLAPKKARRSIDMADVTSEGVVTTNGENQMSKQMAEEESTEATLDQKAQDPEVEPTSSDTASQNIEKEYVVVNMDEIPAANSTEVLQCLPTDLPKEEAVAPALAAEQSQSIAPPSEVVSDVNQEQTTAAVTSPSSEFNPVLSRKYIPNPSYHLTGDSNKQFSVVSYNILAQCHLERNDYSFTESQYLEESYRHQNLMKEIKYLNADLVCMQEVGPLYYESLLKPAMSRLGYEGLMKKRTQEYFNEGEATFYKTDRFSAVETCTYSLKDLAEQELEDGGVSEEVKVSIRKYLNLPDVLVLTKLRCNVTGNVLCMGNIHVQWGKMEIPDAQCIQIVCAIKELAKQGGSDCHAQILCGDFNSEATSPGYKLAMGGYLTDEVLKQLQALENLEMTDSSKAALVNHLWRAFQHTSDMKSAYQSAQGCEPVVTSFNRVMLAAVDYIFYCGSNLHNVGVLQTANEEHIKATGGIPDQLFPSDHISLKAVFAFS</sequence>
<dbReference type="GO" id="GO:0000175">
    <property type="term" value="F:3'-5'-RNA exonuclease activity"/>
    <property type="evidence" value="ECO:0007669"/>
    <property type="project" value="TreeGrafter"/>
</dbReference>
<evidence type="ECO:0000256" key="1">
    <source>
        <dbReference type="SAM" id="MobiDB-lite"/>
    </source>
</evidence>
<feature type="compositionally biased region" description="Basic and acidic residues" evidence="1">
    <location>
        <begin position="189"/>
        <end position="200"/>
    </location>
</feature>
<feature type="compositionally biased region" description="Acidic residues" evidence="1">
    <location>
        <begin position="459"/>
        <end position="468"/>
    </location>
</feature>
<dbReference type="EMBL" id="NEDP02005552">
    <property type="protein sequence ID" value="OWF38910.1"/>
    <property type="molecule type" value="Genomic_DNA"/>
</dbReference>
<comment type="caution">
    <text evidence="3">The sequence shown here is derived from an EMBL/GenBank/DDBJ whole genome shotgun (WGS) entry which is preliminary data.</text>
</comment>
<dbReference type="InterPro" id="IPR050410">
    <property type="entry name" value="CCR4/nocturin_mRNA_transcr"/>
</dbReference>
<dbReference type="InterPro" id="IPR036691">
    <property type="entry name" value="Endo/exonu/phosph_ase_sf"/>
</dbReference>
<organism evidence="3 4">
    <name type="scientific">Mizuhopecten yessoensis</name>
    <name type="common">Japanese scallop</name>
    <name type="synonym">Patinopecten yessoensis</name>
    <dbReference type="NCBI Taxonomy" id="6573"/>
    <lineage>
        <taxon>Eukaryota</taxon>
        <taxon>Metazoa</taxon>
        <taxon>Spiralia</taxon>
        <taxon>Lophotrochozoa</taxon>
        <taxon>Mollusca</taxon>
        <taxon>Bivalvia</taxon>
        <taxon>Autobranchia</taxon>
        <taxon>Pteriomorphia</taxon>
        <taxon>Pectinida</taxon>
        <taxon>Pectinoidea</taxon>
        <taxon>Pectinidae</taxon>
        <taxon>Mizuhopecten</taxon>
    </lineage>
</organism>
<protein>
    <submittedName>
        <fullName evidence="3">Glucose-repressible alcohol dehydrogenase transcriptional effector</fullName>
    </submittedName>
</protein>
<feature type="compositionally biased region" description="Basic and acidic residues" evidence="1">
    <location>
        <begin position="413"/>
        <end position="458"/>
    </location>
</feature>
<feature type="compositionally biased region" description="Basic and acidic residues" evidence="1">
    <location>
        <begin position="171"/>
        <end position="181"/>
    </location>
</feature>
<dbReference type="PANTHER" id="PTHR12121:SF98">
    <property type="entry name" value="ENDONUCLEASE_EXONUCLEASE_PHOSPHATASE DOMAIN-CONTAINING PROTEIN"/>
    <property type="match status" value="1"/>
</dbReference>
<dbReference type="SUPFAM" id="SSF56219">
    <property type="entry name" value="DNase I-like"/>
    <property type="match status" value="1"/>
</dbReference>
<feature type="compositionally biased region" description="Low complexity" evidence="1">
    <location>
        <begin position="62"/>
        <end position="74"/>
    </location>
</feature>
<dbReference type="STRING" id="6573.A0A210PQZ0"/>
<feature type="compositionally biased region" description="Polar residues" evidence="1">
    <location>
        <begin position="261"/>
        <end position="272"/>
    </location>
</feature>